<accession>A0ABU5EIA8</accession>
<dbReference type="SUPFAM" id="SSF109604">
    <property type="entry name" value="HD-domain/PDEase-like"/>
    <property type="match status" value="1"/>
</dbReference>
<evidence type="ECO:0000313" key="4">
    <source>
        <dbReference type="Proteomes" id="UP001279642"/>
    </source>
</evidence>
<evidence type="ECO:0000259" key="1">
    <source>
        <dbReference type="Pfam" id="PF02541"/>
    </source>
</evidence>
<comment type="caution">
    <text evidence="3">The sequence shown here is derived from an EMBL/GenBank/DDBJ whole genome shotgun (WGS) entry which is preliminary data.</text>
</comment>
<feature type="domain" description="Ppx/GppA phosphatase N-terminal" evidence="1">
    <location>
        <begin position="33"/>
        <end position="311"/>
    </location>
</feature>
<dbReference type="InterPro" id="IPR043129">
    <property type="entry name" value="ATPase_NBD"/>
</dbReference>
<reference evidence="3 4" key="1">
    <citation type="journal article" date="2016" name="Antonie Van Leeuwenhoek">
        <title>Dongia soli sp. nov., isolated from soil from Dokdo, Korea.</title>
        <authorList>
            <person name="Kim D.U."/>
            <person name="Lee H."/>
            <person name="Kim H."/>
            <person name="Kim S.G."/>
            <person name="Ka J.O."/>
        </authorList>
    </citation>
    <scope>NUCLEOTIDE SEQUENCE [LARGE SCALE GENOMIC DNA]</scope>
    <source>
        <strain evidence="3 4">D78</strain>
    </source>
</reference>
<gene>
    <name evidence="3" type="ORF">SMD27_22255</name>
</gene>
<organism evidence="3 4">
    <name type="scientific">Dongia soli</name>
    <dbReference type="NCBI Taxonomy" id="600628"/>
    <lineage>
        <taxon>Bacteria</taxon>
        <taxon>Pseudomonadati</taxon>
        <taxon>Pseudomonadota</taxon>
        <taxon>Alphaproteobacteria</taxon>
        <taxon>Rhodospirillales</taxon>
        <taxon>Dongiaceae</taxon>
        <taxon>Dongia</taxon>
    </lineage>
</organism>
<dbReference type="PANTHER" id="PTHR30005:SF0">
    <property type="entry name" value="RETROGRADE REGULATION PROTEIN 2"/>
    <property type="match status" value="1"/>
</dbReference>
<keyword evidence="4" id="KW-1185">Reference proteome</keyword>
<evidence type="ECO:0000313" key="3">
    <source>
        <dbReference type="EMBL" id="MDY0885579.1"/>
    </source>
</evidence>
<evidence type="ECO:0000259" key="2">
    <source>
        <dbReference type="Pfam" id="PF21697"/>
    </source>
</evidence>
<dbReference type="EMBL" id="JAXCLW010000011">
    <property type="protein sequence ID" value="MDY0885579.1"/>
    <property type="molecule type" value="Genomic_DNA"/>
</dbReference>
<dbReference type="SUPFAM" id="SSF53067">
    <property type="entry name" value="Actin-like ATPase domain"/>
    <property type="match status" value="2"/>
</dbReference>
<dbReference type="Gene3D" id="1.10.3210.10">
    <property type="entry name" value="Hypothetical protein af1432"/>
    <property type="match status" value="1"/>
</dbReference>
<dbReference type="CDD" id="cd24052">
    <property type="entry name" value="ASKHA_NBD_HpPPX-GppA-like"/>
    <property type="match status" value="1"/>
</dbReference>
<dbReference type="InterPro" id="IPR050273">
    <property type="entry name" value="GppA/Ppx_hydrolase"/>
</dbReference>
<dbReference type="GO" id="GO:0016787">
    <property type="term" value="F:hydrolase activity"/>
    <property type="evidence" value="ECO:0007669"/>
    <property type="project" value="UniProtKB-KW"/>
</dbReference>
<protein>
    <submittedName>
        <fullName evidence="3">Ppx/GppA family phosphatase</fullName>
        <ecNumber evidence="3">3.6.1.-</ecNumber>
    </submittedName>
</protein>
<dbReference type="Proteomes" id="UP001279642">
    <property type="component" value="Unassembled WGS sequence"/>
</dbReference>
<dbReference type="Pfam" id="PF21697">
    <property type="entry name" value="Ppx_C"/>
    <property type="match status" value="1"/>
</dbReference>
<proteinExistence type="predicted"/>
<dbReference type="InterPro" id="IPR048951">
    <property type="entry name" value="Ppx_C"/>
</dbReference>
<dbReference type="Gene3D" id="3.30.420.150">
    <property type="entry name" value="Exopolyphosphatase. Domain 2"/>
    <property type="match status" value="1"/>
</dbReference>
<dbReference type="Pfam" id="PF02541">
    <property type="entry name" value="Ppx-GppA"/>
    <property type="match status" value="1"/>
</dbReference>
<dbReference type="PANTHER" id="PTHR30005">
    <property type="entry name" value="EXOPOLYPHOSPHATASE"/>
    <property type="match status" value="1"/>
</dbReference>
<keyword evidence="3" id="KW-0378">Hydrolase</keyword>
<name>A0ABU5EIA8_9PROT</name>
<sequence length="501" mass="54898">MIATPREAAAIATASYPGRVAVIDIGSNSVRLVVFDKRSRCPVPIFNEKALPGLGRGVESSGLLNPEGKRLALLHINRFVTLAKAMNVVQIDLVATAAMRDARDGKQFAGEIERLTGQKVQIISGEEEARLSALGVVTGIPEADGLMGDLGGGSVELVHITKGKIGEQVTLPLGPLRLVEATNGDMDAAQRVIDKQLEKLPWLSEIRGRTLYPVGGTWRSLARIHMEQSRYPLHVIHEYRVGRRQAEDLAKICSRLGKKSLSNMSGISRRRLDTLPYGALVMERLLRIAKPDRVLFSAYGLREGHLFSSLNDDAQHADPLLVGCADLAGADGRFGSVSEELDDWIMPLFRDEDENRMRLLVAACLLSDITWREHPDYRAEQAFTRVLRLPVAGINHGERVILAFAIAIRYGATRDVSYMETLWSLINDDDAEFAMRLGAAIRLAYSLSGGASEMLELTSLALRDGRIELHLPRGSETLFGEAVSRRLEAVGRAFGLPVAVV</sequence>
<dbReference type="InterPro" id="IPR003695">
    <property type="entry name" value="Ppx_GppA_N"/>
</dbReference>
<dbReference type="RefSeq" id="WP_320510652.1">
    <property type="nucleotide sequence ID" value="NZ_JAXCLW010000011.1"/>
</dbReference>
<dbReference type="EC" id="3.6.1.-" evidence="3"/>
<feature type="domain" description="Exopolyphosphatase C-terminal" evidence="2">
    <location>
        <begin position="351"/>
        <end position="496"/>
    </location>
</feature>
<dbReference type="Gene3D" id="3.30.420.40">
    <property type="match status" value="1"/>
</dbReference>